<organism evidence="1 2">
    <name type="scientific">Anoxybacterium hadale</name>
    <dbReference type="NCBI Taxonomy" id="3408580"/>
    <lineage>
        <taxon>Bacteria</taxon>
        <taxon>Bacillati</taxon>
        <taxon>Bacillota</taxon>
        <taxon>Clostridia</taxon>
        <taxon>Peptostreptococcales</taxon>
        <taxon>Anaerovoracaceae</taxon>
        <taxon>Anoxybacterium</taxon>
    </lineage>
</organism>
<gene>
    <name evidence="1" type="ORF">FRZ06_10675</name>
</gene>
<proteinExistence type="predicted"/>
<sequence length="602" mass="68416">MKQILIHFRDKKILWVLLACVLFLSGLGIYRLCQKDSGESDVPVLPKEQKVAASPEVLAQAQQKVDETIQFYTSGWNLLDDNGSLAAIKILDSEITNLQLAKRVDIYDRLVGQRVIDGIKSAYEEFYYFSYRLLPDANVLKGKSLSFELDKEGWISFEKTTPYTADSAPGDLILIVSYVDDKITGSNVVRIPEFSDPWCVEYLKEHFPDYDADFNEDAYRTIDEYSFIFEDGSEPLRISLNDKQYTVPSYLRLTNRKVEYTDYFADYSALTEYEDRGNLTTSGEIAGFLIQTLHYNMPDSKEALAVVSYMCTDRPWGPKTYRGISVGSSQRELLRLYPDDLYYLRNARSSDSSPIGKRNKGVEYAYFYYPDDQTSNDITFYIKNGKVSSIEMIAAYERRYVYDGAGNPENLVNQPVNKKSAFQVETLADFSKDIELPWEKLGDPSNANPPYISHVKIRLPKVSDNVPNGDAINANIDLELYQELLSQLEAGDDSPLYQGRLAEYSVDYEVHTWKNTAALVLNEAYGIVDAGGGRHRIIWYYDNETGNILSPRQYAQKCGIGEASIIKQYNDNSVYGSISSVYEANFYVDEAGKIVTFENLDT</sequence>
<dbReference type="Proteomes" id="UP000594014">
    <property type="component" value="Chromosome"/>
</dbReference>
<protein>
    <submittedName>
        <fullName evidence="1">Uncharacterized protein</fullName>
    </submittedName>
</protein>
<accession>A0ACD1ABI9</accession>
<evidence type="ECO:0000313" key="1">
    <source>
        <dbReference type="EMBL" id="QOX63777.1"/>
    </source>
</evidence>
<reference evidence="1" key="1">
    <citation type="submission" date="2019-08" db="EMBL/GenBank/DDBJ databases">
        <title>Genome sequence of Clostridiales bacterium MT110.</title>
        <authorList>
            <person name="Cao J."/>
        </authorList>
    </citation>
    <scope>NUCLEOTIDE SEQUENCE</scope>
    <source>
        <strain evidence="1">MT110</strain>
    </source>
</reference>
<dbReference type="EMBL" id="CP042469">
    <property type="protein sequence ID" value="QOX63777.1"/>
    <property type="molecule type" value="Genomic_DNA"/>
</dbReference>
<evidence type="ECO:0000313" key="2">
    <source>
        <dbReference type="Proteomes" id="UP000594014"/>
    </source>
</evidence>
<keyword evidence="2" id="KW-1185">Reference proteome</keyword>
<name>A0ACD1ABI9_9FIRM</name>